<dbReference type="RefSeq" id="WP_338395020.1">
    <property type="nucleotide sequence ID" value="NZ_AP025315.1"/>
</dbReference>
<dbReference type="GO" id="GO:1990281">
    <property type="term" value="C:efflux pump complex"/>
    <property type="evidence" value="ECO:0007669"/>
    <property type="project" value="TreeGrafter"/>
</dbReference>
<dbReference type="Proteomes" id="UP001348817">
    <property type="component" value="Plasmid pFA1"/>
</dbReference>
<comment type="similarity">
    <text evidence="1">Belongs to the membrane fusion protein (MFP) (TC 8.A.1) family.</text>
</comment>
<organism evidence="4 5">
    <name type="scientific">Fulvitalea axinellae</name>
    <dbReference type="NCBI Taxonomy" id="1182444"/>
    <lineage>
        <taxon>Bacteria</taxon>
        <taxon>Pseudomonadati</taxon>
        <taxon>Bacteroidota</taxon>
        <taxon>Cytophagia</taxon>
        <taxon>Cytophagales</taxon>
        <taxon>Persicobacteraceae</taxon>
        <taxon>Fulvitalea</taxon>
    </lineage>
</organism>
<reference evidence="4 5" key="1">
    <citation type="submission" date="2021-12" db="EMBL/GenBank/DDBJ databases">
        <title>Genome sequencing of bacteria with rrn-lacking chromosome and rrn-plasmid.</title>
        <authorList>
            <person name="Anda M."/>
            <person name="Iwasaki W."/>
        </authorList>
    </citation>
    <scope>NUCLEOTIDE SEQUENCE [LARGE SCALE GENOMIC DNA]</scope>
    <source>
        <strain evidence="4 5">DSM 100852</strain>
        <plasmid evidence="4 5">pFA1</plasmid>
    </source>
</reference>
<dbReference type="Gene3D" id="1.10.287.470">
    <property type="entry name" value="Helix hairpin bin"/>
    <property type="match status" value="1"/>
</dbReference>
<sequence length="350" mass="39518">MKKKIINIGVAATLIAASGWKLYSNMDAQAQVTEFVSRRTIKFPVKTAIAKYKELAKALKSEGRIHPFKELALKSETIGKVSRIYKKKGDWVKQGDLILQTENSSLYARLLAAEANHKQNKHDLSRYEELFRQEAITQQQLEQAQVKAIMAESEWVMAKKRYQDSRITAPIDGMINEDYFEVGELLANGAPVCDLVNNSQVKLKVKLAEQEINRISEGQTVRVKVPLFPDETINAEVLTVAVKADDAYRYEVVILIQNPEGKLRSGMFASCEFDFEPQRTLVIPREALVDGFKSPKVYVYENGKVKMRKITVRPERFGDDVAVTNGLREGQSVVTDGIFNLKDGMDVEKI</sequence>
<dbReference type="AlphaFoldDB" id="A0AAU9DJW2"/>
<dbReference type="KEGG" id="fax:FUAX_39620"/>
<geneLocation type="plasmid" evidence="4 5">
    <name>pFA1</name>
</geneLocation>
<evidence type="ECO:0000259" key="3">
    <source>
        <dbReference type="Pfam" id="PF25967"/>
    </source>
</evidence>
<dbReference type="Gene3D" id="2.40.420.20">
    <property type="match status" value="1"/>
</dbReference>
<dbReference type="EMBL" id="AP025315">
    <property type="protein sequence ID" value="BDD11530.1"/>
    <property type="molecule type" value="Genomic_DNA"/>
</dbReference>
<protein>
    <submittedName>
        <fullName evidence="4">MexH family multidrug efflux RND transporter periplasmic adaptor subunit</fullName>
    </submittedName>
</protein>
<evidence type="ECO:0000256" key="1">
    <source>
        <dbReference type="ARBA" id="ARBA00009477"/>
    </source>
</evidence>
<evidence type="ECO:0000313" key="4">
    <source>
        <dbReference type="EMBL" id="BDD11530.1"/>
    </source>
</evidence>
<dbReference type="SUPFAM" id="SSF111369">
    <property type="entry name" value="HlyD-like secretion proteins"/>
    <property type="match status" value="1"/>
</dbReference>
<gene>
    <name evidence="4" type="ORF">FUAX_39620</name>
</gene>
<dbReference type="InterPro" id="IPR006143">
    <property type="entry name" value="RND_pump_MFP"/>
</dbReference>
<dbReference type="Gene3D" id="2.40.50.100">
    <property type="match status" value="1"/>
</dbReference>
<keyword evidence="4" id="KW-0614">Plasmid</keyword>
<feature type="domain" description="CusB-like beta-barrel" evidence="2">
    <location>
        <begin position="203"/>
        <end position="273"/>
    </location>
</feature>
<dbReference type="InterPro" id="IPR058792">
    <property type="entry name" value="Beta-barrel_RND_2"/>
</dbReference>
<dbReference type="GO" id="GO:0015562">
    <property type="term" value="F:efflux transmembrane transporter activity"/>
    <property type="evidence" value="ECO:0007669"/>
    <property type="project" value="TreeGrafter"/>
</dbReference>
<keyword evidence="5" id="KW-1185">Reference proteome</keyword>
<dbReference type="InterPro" id="IPR058627">
    <property type="entry name" value="MdtA-like_C"/>
</dbReference>
<feature type="domain" description="Multidrug resistance protein MdtA-like C-terminal permuted SH3" evidence="3">
    <location>
        <begin position="281"/>
        <end position="338"/>
    </location>
</feature>
<evidence type="ECO:0000259" key="2">
    <source>
        <dbReference type="Pfam" id="PF25954"/>
    </source>
</evidence>
<proteinExistence type="inferred from homology"/>
<dbReference type="PANTHER" id="PTHR30469">
    <property type="entry name" value="MULTIDRUG RESISTANCE PROTEIN MDTA"/>
    <property type="match status" value="1"/>
</dbReference>
<accession>A0AAU9DJW2</accession>
<dbReference type="PANTHER" id="PTHR30469:SF15">
    <property type="entry name" value="HLYD FAMILY OF SECRETION PROTEINS"/>
    <property type="match status" value="1"/>
</dbReference>
<evidence type="ECO:0000313" key="5">
    <source>
        <dbReference type="Proteomes" id="UP001348817"/>
    </source>
</evidence>
<dbReference type="Gene3D" id="2.40.30.170">
    <property type="match status" value="1"/>
</dbReference>
<dbReference type="Pfam" id="PF25954">
    <property type="entry name" value="Beta-barrel_RND_2"/>
    <property type="match status" value="1"/>
</dbReference>
<dbReference type="NCBIfam" id="TIGR01730">
    <property type="entry name" value="RND_mfp"/>
    <property type="match status" value="1"/>
</dbReference>
<name>A0AAU9DJW2_9BACT</name>
<dbReference type="Pfam" id="PF25967">
    <property type="entry name" value="RND-MFP_C"/>
    <property type="match status" value="1"/>
</dbReference>